<keyword evidence="3" id="KW-0949">S-adenosyl-L-methionine</keyword>
<gene>
    <name evidence="5" type="ORF">GGD88_003523</name>
</gene>
<dbReference type="Gene3D" id="3.40.50.150">
    <property type="entry name" value="Vaccinia Virus protein VP39"/>
    <property type="match status" value="1"/>
</dbReference>
<dbReference type="InterPro" id="IPR013217">
    <property type="entry name" value="Methyltransf_12"/>
</dbReference>
<keyword evidence="6" id="KW-1185">Reference proteome</keyword>
<comment type="caution">
    <text evidence="5">The sequence shown here is derived from an EMBL/GenBank/DDBJ whole genome shotgun (WGS) entry which is preliminary data.</text>
</comment>
<evidence type="ECO:0000256" key="2">
    <source>
        <dbReference type="ARBA" id="ARBA00022679"/>
    </source>
</evidence>
<protein>
    <submittedName>
        <fullName evidence="5">Cyclopropane fatty-acyl-phospholipid synthase-like methyltransferase</fullName>
    </submittedName>
</protein>
<accession>A0A7W6S2M6</accession>
<dbReference type="RefSeq" id="WP_184437837.1">
    <property type="nucleotide sequence ID" value="NZ_JACIGI010000051.1"/>
</dbReference>
<evidence type="ECO:0000259" key="4">
    <source>
        <dbReference type="Pfam" id="PF08242"/>
    </source>
</evidence>
<dbReference type="Pfam" id="PF08242">
    <property type="entry name" value="Methyltransf_12"/>
    <property type="match status" value="1"/>
</dbReference>
<feature type="domain" description="Methyltransferase type 12" evidence="4">
    <location>
        <begin position="63"/>
        <end position="159"/>
    </location>
</feature>
<dbReference type="InterPro" id="IPR029063">
    <property type="entry name" value="SAM-dependent_MTases_sf"/>
</dbReference>
<dbReference type="GO" id="GO:0032259">
    <property type="term" value="P:methylation"/>
    <property type="evidence" value="ECO:0007669"/>
    <property type="project" value="UniProtKB-KW"/>
</dbReference>
<evidence type="ECO:0000256" key="1">
    <source>
        <dbReference type="ARBA" id="ARBA00022603"/>
    </source>
</evidence>
<keyword evidence="1 5" id="KW-0489">Methyltransferase</keyword>
<keyword evidence="2 5" id="KW-0808">Transferase</keyword>
<evidence type="ECO:0000313" key="6">
    <source>
        <dbReference type="Proteomes" id="UP000555728"/>
    </source>
</evidence>
<evidence type="ECO:0000313" key="5">
    <source>
        <dbReference type="EMBL" id="MBB4287766.1"/>
    </source>
</evidence>
<dbReference type="GO" id="GO:0008168">
    <property type="term" value="F:methyltransferase activity"/>
    <property type="evidence" value="ECO:0007669"/>
    <property type="project" value="UniProtKB-KW"/>
</dbReference>
<sequence>MAPSEPPSPPRPAKRPLGADPEAWDEAYRADAFARLHGLREAPRYGIIAAWLRHVVPDDGHVLDAGCGEAALFRHALRDRPGVAYTGFDLSQVALDTARAIIGPAAADRVRLIRTGLADFAPPDGAQRFDAVVVTEVLSYSAESVSWLDRYRAWLTPEGAMVITMQRPRRPDSGANRPFAAFLTAMEGPDWTVLDAASLSNPLTRNAWELRLVR</sequence>
<reference evidence="5 6" key="1">
    <citation type="submission" date="2020-08" db="EMBL/GenBank/DDBJ databases">
        <title>Genome sequencing of Purple Non-Sulfur Bacteria from various extreme environments.</title>
        <authorList>
            <person name="Mayer M."/>
        </authorList>
    </citation>
    <scope>NUCLEOTIDE SEQUENCE [LARGE SCALE GENOMIC DNA]</scope>
    <source>
        <strain evidence="5 6">JA135</strain>
    </source>
</reference>
<organism evidence="5 6">
    <name type="scientific">Roseospira goensis</name>
    <dbReference type="NCBI Taxonomy" id="391922"/>
    <lineage>
        <taxon>Bacteria</taxon>
        <taxon>Pseudomonadati</taxon>
        <taxon>Pseudomonadota</taxon>
        <taxon>Alphaproteobacteria</taxon>
        <taxon>Rhodospirillales</taxon>
        <taxon>Rhodospirillaceae</taxon>
        <taxon>Roseospira</taxon>
    </lineage>
</organism>
<dbReference type="PANTHER" id="PTHR43464">
    <property type="entry name" value="METHYLTRANSFERASE"/>
    <property type="match status" value="1"/>
</dbReference>
<dbReference type="CDD" id="cd02440">
    <property type="entry name" value="AdoMet_MTases"/>
    <property type="match status" value="1"/>
</dbReference>
<dbReference type="Proteomes" id="UP000555728">
    <property type="component" value="Unassembled WGS sequence"/>
</dbReference>
<dbReference type="EMBL" id="JACIGI010000051">
    <property type="protein sequence ID" value="MBB4287766.1"/>
    <property type="molecule type" value="Genomic_DNA"/>
</dbReference>
<evidence type="ECO:0000256" key="3">
    <source>
        <dbReference type="ARBA" id="ARBA00022691"/>
    </source>
</evidence>
<dbReference type="AlphaFoldDB" id="A0A7W6S2M6"/>
<dbReference type="PANTHER" id="PTHR43464:SF19">
    <property type="entry name" value="UBIQUINONE BIOSYNTHESIS O-METHYLTRANSFERASE, MITOCHONDRIAL"/>
    <property type="match status" value="1"/>
</dbReference>
<dbReference type="SUPFAM" id="SSF53335">
    <property type="entry name" value="S-adenosyl-L-methionine-dependent methyltransferases"/>
    <property type="match status" value="1"/>
</dbReference>
<name>A0A7W6S2M6_9PROT</name>
<proteinExistence type="predicted"/>